<dbReference type="Gene3D" id="4.10.1110.10">
    <property type="entry name" value="AN1-like Zinc finger"/>
    <property type="match status" value="1"/>
</dbReference>
<dbReference type="PANTHER" id="PTHR14677:SF20">
    <property type="entry name" value="ZINC FINGER AN1-TYPE CONTAINING 2A-RELATED"/>
    <property type="match status" value="1"/>
</dbReference>
<accession>A0A7R9GYZ0</accession>
<organism evidence="3">
    <name type="scientific">Timema cristinae</name>
    <name type="common">Walking stick</name>
    <dbReference type="NCBI Taxonomy" id="61476"/>
    <lineage>
        <taxon>Eukaryota</taxon>
        <taxon>Metazoa</taxon>
        <taxon>Ecdysozoa</taxon>
        <taxon>Arthropoda</taxon>
        <taxon>Hexapoda</taxon>
        <taxon>Insecta</taxon>
        <taxon>Pterygota</taxon>
        <taxon>Neoptera</taxon>
        <taxon>Polyneoptera</taxon>
        <taxon>Phasmatodea</taxon>
        <taxon>Timematodea</taxon>
        <taxon>Timematoidea</taxon>
        <taxon>Timematidae</taxon>
        <taxon>Timema</taxon>
    </lineage>
</organism>
<evidence type="ECO:0000256" key="1">
    <source>
        <dbReference type="SAM" id="MobiDB-lite"/>
    </source>
</evidence>
<dbReference type="InterPro" id="IPR057357">
    <property type="entry name" value="Znf-C2H2_ZFAND2A/B"/>
</dbReference>
<protein>
    <recommendedName>
        <fullName evidence="2">ZFAND2A/B-like C2H2 zinc finger domain-containing protein</fullName>
    </recommendedName>
</protein>
<dbReference type="SUPFAM" id="SSF118310">
    <property type="entry name" value="AN1-like Zinc finger"/>
    <property type="match status" value="1"/>
</dbReference>
<feature type="region of interest" description="Disordered" evidence="1">
    <location>
        <begin position="473"/>
        <end position="497"/>
    </location>
</feature>
<proteinExistence type="predicted"/>
<dbReference type="Pfam" id="PF25403">
    <property type="entry name" value="zf-C2H2_ZFAND2"/>
    <property type="match status" value="1"/>
</dbReference>
<feature type="domain" description="ZFAND2A/B-like C2H2 zinc finger" evidence="2">
    <location>
        <begin position="537"/>
        <end position="571"/>
    </location>
</feature>
<evidence type="ECO:0000313" key="3">
    <source>
        <dbReference type="EMBL" id="CAD7401579.1"/>
    </source>
</evidence>
<reference evidence="3" key="1">
    <citation type="submission" date="2020-11" db="EMBL/GenBank/DDBJ databases">
        <authorList>
            <person name="Tran Van P."/>
        </authorList>
    </citation>
    <scope>NUCLEOTIDE SEQUENCE</scope>
</reference>
<evidence type="ECO:0000259" key="2">
    <source>
        <dbReference type="Pfam" id="PF25403"/>
    </source>
</evidence>
<dbReference type="InterPro" id="IPR035896">
    <property type="entry name" value="AN1-like_Znf"/>
</dbReference>
<gene>
    <name evidence="3" type="ORF">TCEB3V08_LOCUS6072</name>
</gene>
<feature type="compositionally biased region" description="Acidic residues" evidence="1">
    <location>
        <begin position="478"/>
        <end position="492"/>
    </location>
</feature>
<dbReference type="GO" id="GO:0045047">
    <property type="term" value="P:protein targeting to ER"/>
    <property type="evidence" value="ECO:0007669"/>
    <property type="project" value="TreeGrafter"/>
</dbReference>
<dbReference type="GO" id="GO:0043161">
    <property type="term" value="P:proteasome-mediated ubiquitin-dependent protein catabolic process"/>
    <property type="evidence" value="ECO:0007669"/>
    <property type="project" value="TreeGrafter"/>
</dbReference>
<dbReference type="AlphaFoldDB" id="A0A7R9GYZ0"/>
<feature type="region of interest" description="Disordered" evidence="1">
    <location>
        <begin position="702"/>
        <end position="721"/>
    </location>
</feature>
<name>A0A7R9GYZ0_TIMCR</name>
<dbReference type="EMBL" id="OC318341">
    <property type="protein sequence ID" value="CAD7401579.1"/>
    <property type="molecule type" value="Genomic_DNA"/>
</dbReference>
<dbReference type="PANTHER" id="PTHR14677">
    <property type="entry name" value="ARSENITE INDUCUBLE RNA ASSOCIATED PROTEIN AIP-1-RELATED"/>
    <property type="match status" value="1"/>
</dbReference>
<sequence length="844" mass="95068">MDMVEGWRVVDNVTVSDHNLIVFEFVAGRLVDGNGEGKRRRYNMSKANWEKLRAELILPSPVAQGDNVNMKAKQLTWALQDAMRKSIPVVKGDTKVGNKPWNDRLQSLRARARRTRRRYQRCRDPAGRVVLLNIYRESKREFEDGLYQEKRKSWEKYVQEELQRGPWGVPFKIASGKLRPPAMITTLSKDDGSTTTSWEESAVLLMETLLPDDDVTEDTEEHHMLRERMENDETYHQMILLSIVSYGACIWAHRLTNVAPAKSIQGLQRNILLRLTGAYRTVATDALSVALGVWPLDLLIRKKAVAYWLKKRNLEKVRLLTTHDVRTFGEAEIVLLEEWQRRWERSGTGRRTYQLFPNVVERLENKHLQPSRGLVHFITGKGPYPASLRKLGLIESGNCQCGEEGTPEHVVLECVITLEARRNYQREIQGRLVGEVLRDPIHWKFLDQIALEASDRAKTAYIDRLKEAQGRIRRDVDTDNDEEDDSDTEGGTDTDTSAVSAGNFLPLKCDACQMTFCKEHMVYSCHNCPSACQKDVQVPLCPLCNTPVLVGPGEQPDKVVGEHIEQDCQAISAIDRRKNDSANCVLRDNLKQANLSSLVEVSTAAHLQDHTKFHNDSRLIVQDILETAIKSMLDNVTEASFCDTNAVPVQQNTKVCSTNVCSPQNIEENVKSQQPVPKVVSEVGSEALPNCSLGSFELPDNVKSKKDSGKSNSITKENETDSSFLGKKKIEDKDIFNLMCHVNLANEDNMLLSVEENTGSVLRPLKEIKFDIDKTEAKQLGLNCLRANQPVSRLTLPFHIGSNTDAKSNVLIGQESALKSPTPLKDHRCVSQLPCSAINTLQDA</sequence>
<dbReference type="GO" id="GO:0005783">
    <property type="term" value="C:endoplasmic reticulum"/>
    <property type="evidence" value="ECO:0007669"/>
    <property type="project" value="TreeGrafter"/>
</dbReference>